<protein>
    <submittedName>
        <fullName evidence="1">Uncharacterized protein</fullName>
    </submittedName>
</protein>
<organism evidence="1 2">
    <name type="scientific">Thermocoleostomius sinensis A174</name>
    <dbReference type="NCBI Taxonomy" id="2016057"/>
    <lineage>
        <taxon>Bacteria</taxon>
        <taxon>Bacillati</taxon>
        <taxon>Cyanobacteriota</taxon>
        <taxon>Cyanophyceae</taxon>
        <taxon>Oculatellales</taxon>
        <taxon>Oculatellaceae</taxon>
        <taxon>Thermocoleostomius</taxon>
    </lineage>
</organism>
<evidence type="ECO:0000313" key="2">
    <source>
        <dbReference type="Proteomes" id="UP001163152"/>
    </source>
</evidence>
<dbReference type="RefSeq" id="WP_268612736.1">
    <property type="nucleotide sequence ID" value="NZ_CP113797.1"/>
</dbReference>
<evidence type="ECO:0000313" key="1">
    <source>
        <dbReference type="EMBL" id="WAL62396.1"/>
    </source>
</evidence>
<proteinExistence type="predicted"/>
<name>A0A9E8ZPD4_9CYAN</name>
<dbReference type="KEGG" id="tsin:OXH18_10520"/>
<accession>A0A9E8ZPD4</accession>
<sequence>MVQSELPIVVFIADKQEEIGSVVYHKIAKRSASSFEIYDGLEIDFNQ</sequence>
<dbReference type="Proteomes" id="UP001163152">
    <property type="component" value="Chromosome"/>
</dbReference>
<dbReference type="EMBL" id="CP113797">
    <property type="protein sequence ID" value="WAL62396.1"/>
    <property type="molecule type" value="Genomic_DNA"/>
</dbReference>
<gene>
    <name evidence="1" type="ORF">OXH18_10520</name>
</gene>
<reference evidence="1" key="1">
    <citation type="submission" date="2022-12" db="EMBL/GenBank/DDBJ databases">
        <title>Polyphasic identification of a Novel Hot-Spring Cyanobacterium Ocullathermofonsia sinensis gen nov. sp. nov. and Genomic Insights on its Adaptations to the Thermal Habitat.</title>
        <authorList>
            <person name="Daroch M."/>
            <person name="Tang J."/>
            <person name="Jiang Y."/>
        </authorList>
    </citation>
    <scope>NUCLEOTIDE SEQUENCE</scope>
    <source>
        <strain evidence="1">PKUAC-SCTA174</strain>
    </source>
</reference>
<keyword evidence="2" id="KW-1185">Reference proteome</keyword>
<dbReference type="AlphaFoldDB" id="A0A9E8ZPD4"/>